<feature type="compositionally biased region" description="Polar residues" evidence="1">
    <location>
        <begin position="301"/>
        <end position="316"/>
    </location>
</feature>
<gene>
    <name evidence="2" type="ORF">GOCE00092_LOCUS11294</name>
</gene>
<feature type="compositionally biased region" description="Low complexity" evidence="1">
    <location>
        <begin position="323"/>
        <end position="333"/>
    </location>
</feature>
<dbReference type="AlphaFoldDB" id="A0A7S1UYI6"/>
<sequence>MSALERRPKPPNTDNDNPCEEQIEQAAFECVFEKGRRESADDIPIHAQESKQKYELVASIPFETDVASRQQTSRPFSSPVTKMELPEQDEANKILKDLNKEELVSYKKPPESLSLSLSSADDAALTVASTTDFEDPSRASSFQKVDKRKSHRSHQGEVVKKPERGFVSMLKKLKCLSRPIIEEEAYQEDEQSSVARLADIPTKPSDEPKSMKHDDTPPRSSKLVKSGSNLSRSSVDSRDPLGSLASRVSMGSRRSHASTSSWGSRDPRDSGTSPASHVSTLDDSKSAEQGSAGRSNDHSHSSVVTRKSSCSTQSSHPYDEKSNSSVVTQGSSSNLPVAELKSADSFWSSAIGGDEASSVDRYSVSTGSENLTKSPETVETDRTGTEASSESVSSAYSVETDFSSYTGSIRSQSTATTSANTTSDAGSLLTNFSSSTFSSSAFTNDDYDEISLSSFNDDEPLHSQLYGLAKDYHNDPWKLITLLTEKGAVTKRKPRDSARIARGSER</sequence>
<feature type="compositionally biased region" description="Polar residues" evidence="1">
    <location>
        <begin position="363"/>
        <end position="377"/>
    </location>
</feature>
<protein>
    <submittedName>
        <fullName evidence="2">Uncharacterized protein</fullName>
    </submittedName>
</protein>
<feature type="compositionally biased region" description="Basic and acidic residues" evidence="1">
    <location>
        <begin position="204"/>
        <end position="217"/>
    </location>
</feature>
<accession>A0A7S1UYI6</accession>
<proteinExistence type="predicted"/>
<feature type="region of interest" description="Disordered" evidence="1">
    <location>
        <begin position="64"/>
        <end position="89"/>
    </location>
</feature>
<organism evidence="2">
    <name type="scientific">Grammatophora oceanica</name>
    <dbReference type="NCBI Taxonomy" id="210454"/>
    <lineage>
        <taxon>Eukaryota</taxon>
        <taxon>Sar</taxon>
        <taxon>Stramenopiles</taxon>
        <taxon>Ochrophyta</taxon>
        <taxon>Bacillariophyta</taxon>
        <taxon>Fragilariophyceae</taxon>
        <taxon>Fragilariophycidae</taxon>
        <taxon>Rhabdonematales</taxon>
        <taxon>Grammatophoraceae</taxon>
        <taxon>Grammatophora</taxon>
    </lineage>
</organism>
<feature type="compositionally biased region" description="Polar residues" evidence="1">
    <location>
        <begin position="270"/>
        <end position="279"/>
    </location>
</feature>
<feature type="region of interest" description="Disordered" evidence="1">
    <location>
        <begin position="1"/>
        <end position="20"/>
    </location>
</feature>
<reference evidence="2" key="1">
    <citation type="submission" date="2021-01" db="EMBL/GenBank/DDBJ databases">
        <authorList>
            <person name="Corre E."/>
            <person name="Pelletier E."/>
            <person name="Niang G."/>
            <person name="Scheremetjew M."/>
            <person name="Finn R."/>
            <person name="Kale V."/>
            <person name="Holt S."/>
            <person name="Cochrane G."/>
            <person name="Meng A."/>
            <person name="Brown T."/>
            <person name="Cohen L."/>
        </authorList>
    </citation>
    <scope>NUCLEOTIDE SEQUENCE</scope>
    <source>
        <strain evidence="2">CCMP 410</strain>
    </source>
</reference>
<feature type="compositionally biased region" description="Low complexity" evidence="1">
    <location>
        <begin position="386"/>
        <end position="397"/>
    </location>
</feature>
<feature type="region of interest" description="Disordered" evidence="1">
    <location>
        <begin position="350"/>
        <end position="397"/>
    </location>
</feature>
<evidence type="ECO:0000256" key="1">
    <source>
        <dbReference type="SAM" id="MobiDB-lite"/>
    </source>
</evidence>
<dbReference type="EMBL" id="HBGK01022064">
    <property type="protein sequence ID" value="CAD9282383.1"/>
    <property type="molecule type" value="Transcribed_RNA"/>
</dbReference>
<name>A0A7S1UYI6_9STRA</name>
<evidence type="ECO:0000313" key="2">
    <source>
        <dbReference type="EMBL" id="CAD9282383.1"/>
    </source>
</evidence>
<feature type="region of interest" description="Disordered" evidence="1">
    <location>
        <begin position="129"/>
        <end position="161"/>
    </location>
</feature>
<feature type="region of interest" description="Disordered" evidence="1">
    <location>
        <begin position="183"/>
        <end position="333"/>
    </location>
</feature>
<feature type="compositionally biased region" description="Polar residues" evidence="1">
    <location>
        <begin position="67"/>
        <end position="80"/>
    </location>
</feature>